<organism evidence="2 3">
    <name type="scientific">Vibrio xiamenensis</name>
    <dbReference type="NCBI Taxonomy" id="861298"/>
    <lineage>
        <taxon>Bacteria</taxon>
        <taxon>Pseudomonadati</taxon>
        <taxon>Pseudomonadota</taxon>
        <taxon>Gammaproteobacteria</taxon>
        <taxon>Vibrionales</taxon>
        <taxon>Vibrionaceae</taxon>
        <taxon>Vibrio</taxon>
    </lineage>
</organism>
<dbReference type="RefSeq" id="WP_093274966.1">
    <property type="nucleotide sequence ID" value="NZ_FNDD01000016.1"/>
</dbReference>
<feature type="signal peptide" evidence="1">
    <location>
        <begin position="1"/>
        <end position="22"/>
    </location>
</feature>
<dbReference type="AlphaFoldDB" id="A0A1G8CFG1"/>
<dbReference type="PROSITE" id="PS51257">
    <property type="entry name" value="PROKAR_LIPOPROTEIN"/>
    <property type="match status" value="1"/>
</dbReference>
<proteinExistence type="predicted"/>
<dbReference type="EMBL" id="FNDD01000016">
    <property type="protein sequence ID" value="SDH44195.1"/>
    <property type="molecule type" value="Genomic_DNA"/>
</dbReference>
<keyword evidence="3" id="KW-1185">Reference proteome</keyword>
<name>A0A1G8CFG1_9VIBR</name>
<feature type="chain" id="PRO_5011580440" description="IgGFc-binding protein N-terminal domain-containing protein" evidence="1">
    <location>
        <begin position="23"/>
        <end position="230"/>
    </location>
</feature>
<evidence type="ECO:0008006" key="4">
    <source>
        <dbReference type="Google" id="ProtNLM"/>
    </source>
</evidence>
<dbReference type="OrthoDB" id="6399791at2"/>
<protein>
    <recommendedName>
        <fullName evidence="4">IgGFc-binding protein N-terminal domain-containing protein</fullName>
    </recommendedName>
</protein>
<evidence type="ECO:0000313" key="2">
    <source>
        <dbReference type="EMBL" id="SDH44195.1"/>
    </source>
</evidence>
<dbReference type="Proteomes" id="UP000198854">
    <property type="component" value="Unassembled WGS sequence"/>
</dbReference>
<evidence type="ECO:0000256" key="1">
    <source>
        <dbReference type="SAM" id="SignalP"/>
    </source>
</evidence>
<evidence type="ECO:0000313" key="3">
    <source>
        <dbReference type="Proteomes" id="UP000198854"/>
    </source>
</evidence>
<dbReference type="STRING" id="861298.SAMN04488136_11640"/>
<gene>
    <name evidence="2" type="ORF">SAMN04488136_11640</name>
</gene>
<reference evidence="2 3" key="1">
    <citation type="submission" date="2016-10" db="EMBL/GenBank/DDBJ databases">
        <authorList>
            <person name="de Groot N.N."/>
        </authorList>
    </citation>
    <scope>NUCLEOTIDE SEQUENCE [LARGE SCALE GENOMIC DNA]</scope>
    <source>
        <strain evidence="2 3">CGMCC 1.10228</strain>
    </source>
</reference>
<keyword evidence="1" id="KW-0732">Signal</keyword>
<accession>A0A1G8CFG1</accession>
<sequence length="230" mass="25377">MTPRSICAFYIISLSCLTSVSAQTVLEVSSTDFYESYADNVKVSGSVLAASYVPGSFSHASPEQLYLYIPSHKPLVNVVLTSIDGKYSADAAIKLNKDQTGWIQIKLPTAYQKEYVKYLPDQLVAFVFVDSEDMFGDYIQEVFPSSWGAPTSNAIHFSMNSGGGNPNITFKNKSGNVITLDCRIIKLNYTRAFNHICDLGNHTIDAGTIITFSPEYNSNGKDYIIWASNE</sequence>